<reference evidence="1 2" key="1">
    <citation type="submission" date="2014-04" db="EMBL/GenBank/DDBJ databases">
        <authorList>
            <consortium name="DOE Joint Genome Institute"/>
            <person name="Kuo A."/>
            <person name="Kohler A."/>
            <person name="Nagy L.G."/>
            <person name="Floudas D."/>
            <person name="Copeland A."/>
            <person name="Barry K.W."/>
            <person name="Cichocki N."/>
            <person name="Veneault-Fourrey C."/>
            <person name="LaButti K."/>
            <person name="Lindquist E.A."/>
            <person name="Lipzen A."/>
            <person name="Lundell T."/>
            <person name="Morin E."/>
            <person name="Murat C."/>
            <person name="Sun H."/>
            <person name="Tunlid A."/>
            <person name="Henrissat B."/>
            <person name="Grigoriev I.V."/>
            <person name="Hibbett D.S."/>
            <person name="Martin F."/>
            <person name="Nordberg H.P."/>
            <person name="Cantor M.N."/>
            <person name="Hua S.X."/>
        </authorList>
    </citation>
    <scope>NUCLEOTIDE SEQUENCE [LARGE SCALE GENOMIC DNA]</scope>
    <source>
        <strain evidence="1 2">Foug A</strain>
    </source>
</reference>
<evidence type="ECO:0000313" key="2">
    <source>
        <dbReference type="Proteomes" id="UP000053989"/>
    </source>
</evidence>
<protein>
    <submittedName>
        <fullName evidence="1">Uncharacterized protein</fullName>
    </submittedName>
</protein>
<dbReference type="HOGENOM" id="CLU_1928818_0_0_1"/>
<dbReference type="InParanoid" id="A0A0C3EBX4"/>
<sequence>MYKRLSIRAFPTMAQILPEREDPFDLGDSDRTEGSLPMQLKLRFYRVCMLTAVTFEFETEYHRAHRHAVTQRRFCFFLQLTRPASLSSVVRTQNVKVTENVSCHRRVHCSFCSLRRPVFLLCPPAATNPSL</sequence>
<dbReference type="Proteomes" id="UP000053989">
    <property type="component" value="Unassembled WGS sequence"/>
</dbReference>
<evidence type="ECO:0000313" key="1">
    <source>
        <dbReference type="EMBL" id="KIM65824.1"/>
    </source>
</evidence>
<keyword evidence="2" id="KW-1185">Reference proteome</keyword>
<accession>A0A0C3EBX4</accession>
<reference evidence="2" key="2">
    <citation type="submission" date="2015-01" db="EMBL/GenBank/DDBJ databases">
        <title>Evolutionary Origins and Diversification of the Mycorrhizal Mutualists.</title>
        <authorList>
            <consortium name="DOE Joint Genome Institute"/>
            <consortium name="Mycorrhizal Genomics Consortium"/>
            <person name="Kohler A."/>
            <person name="Kuo A."/>
            <person name="Nagy L.G."/>
            <person name="Floudas D."/>
            <person name="Copeland A."/>
            <person name="Barry K.W."/>
            <person name="Cichocki N."/>
            <person name="Veneault-Fourrey C."/>
            <person name="LaButti K."/>
            <person name="Lindquist E.A."/>
            <person name="Lipzen A."/>
            <person name="Lundell T."/>
            <person name="Morin E."/>
            <person name="Murat C."/>
            <person name="Riley R."/>
            <person name="Ohm R."/>
            <person name="Sun H."/>
            <person name="Tunlid A."/>
            <person name="Henrissat B."/>
            <person name="Grigoriev I.V."/>
            <person name="Hibbett D.S."/>
            <person name="Martin F."/>
        </authorList>
    </citation>
    <scope>NUCLEOTIDE SEQUENCE [LARGE SCALE GENOMIC DNA]</scope>
    <source>
        <strain evidence="2">Foug A</strain>
    </source>
</reference>
<dbReference type="AlphaFoldDB" id="A0A0C3EBX4"/>
<name>A0A0C3EBX4_9AGAM</name>
<gene>
    <name evidence="1" type="ORF">SCLCIDRAFT_418450</name>
</gene>
<proteinExistence type="predicted"/>
<organism evidence="1 2">
    <name type="scientific">Scleroderma citrinum Foug A</name>
    <dbReference type="NCBI Taxonomy" id="1036808"/>
    <lineage>
        <taxon>Eukaryota</taxon>
        <taxon>Fungi</taxon>
        <taxon>Dikarya</taxon>
        <taxon>Basidiomycota</taxon>
        <taxon>Agaricomycotina</taxon>
        <taxon>Agaricomycetes</taxon>
        <taxon>Agaricomycetidae</taxon>
        <taxon>Boletales</taxon>
        <taxon>Sclerodermatineae</taxon>
        <taxon>Sclerodermataceae</taxon>
        <taxon>Scleroderma</taxon>
    </lineage>
</organism>
<dbReference type="EMBL" id="KN822020">
    <property type="protein sequence ID" value="KIM65824.1"/>
    <property type="molecule type" value="Genomic_DNA"/>
</dbReference>